<dbReference type="SUPFAM" id="SSF54637">
    <property type="entry name" value="Thioesterase/thiol ester dehydrase-isomerase"/>
    <property type="match status" value="2"/>
</dbReference>
<dbReference type="FunFam" id="3.10.129.10:FF:000051">
    <property type="entry name" value="Acyl-coa thioesterase"/>
    <property type="match status" value="1"/>
</dbReference>
<dbReference type="InterPro" id="IPR033120">
    <property type="entry name" value="HOTDOG_ACOT"/>
</dbReference>
<proteinExistence type="inferred from homology"/>
<evidence type="ECO:0000313" key="6">
    <source>
        <dbReference type="EMBL" id="ALC38637.1"/>
    </source>
</evidence>
<dbReference type="PANTHER" id="PTHR12655:SF0">
    <property type="entry name" value="ACYL-COENZYME A THIOESTERASE 9, MITOCHONDRIAL"/>
    <property type="match status" value="1"/>
</dbReference>
<gene>
    <name evidence="6" type="ORF">Dbus_chr2Lg722</name>
</gene>
<evidence type="ECO:0000259" key="5">
    <source>
        <dbReference type="PROSITE" id="PS51770"/>
    </source>
</evidence>
<dbReference type="OrthoDB" id="331699at2759"/>
<dbReference type="EMBL" id="CP012523">
    <property type="protein sequence ID" value="ALC38637.1"/>
    <property type="molecule type" value="Genomic_DNA"/>
</dbReference>
<keyword evidence="4" id="KW-0809">Transit peptide</keyword>
<dbReference type="STRING" id="30019.A0A0M4EP99"/>
<dbReference type="OMA" id="SYHEALW"/>
<dbReference type="Gene3D" id="3.10.129.10">
    <property type="entry name" value="Hotdog Thioesterase"/>
    <property type="match status" value="2"/>
</dbReference>
<sequence length="461" mass="52831">MVCLIRRTRTLQKAAGVRHLWGTYKILKKELHLSACRCYLGDACDVEGYHPGHHSGTMQEVIQKINERMNVQSTYHTPPFCRAQLLKHQPNREDLPKRSMKDSYTTAVLPFKEDERIRVHYVNHLGRLRLGRLMEDLDLFAVWICHRHVYVPKLPKGIPMPYTFVTLLVDKVEILQDSLSAFEDIELSGHVSWAGNSSMEITIYLRQEMQNMARAVFMMVSRNATNTGPAPVNPLEPANELEERCLADAQRRQTVRKANQHQSVLNKRPTKSDEQLMFELFQRTKGKSLVHDIGQTLALPANSAYMSKSYQSTMLHPFPDNRNAHNTIFGGYIMRNAVEISIITASIYSSGRPQLQCILDVAFYNPVPVDSFIKITAYVVYTSGIYMQLMTIVQALNANTLEKLTSNAFYLTFAGELAVKELLPSSYQETLWYLNGKKKMEVFQQLKQNQEKHSKQCKQKA</sequence>
<protein>
    <submittedName>
        <fullName evidence="6">CG13771</fullName>
    </submittedName>
</protein>
<reference evidence="6 7" key="1">
    <citation type="submission" date="2015-08" db="EMBL/GenBank/DDBJ databases">
        <title>Ancestral chromatin configuration constrains chromatin evolution on differentiating sex chromosomes in Drosophila.</title>
        <authorList>
            <person name="Zhou Q."/>
            <person name="Bachtrog D."/>
        </authorList>
    </citation>
    <scope>NUCLEOTIDE SEQUENCE [LARGE SCALE GENOMIC DNA]</scope>
    <source>
        <tissue evidence="6">Whole larvae</tissue>
    </source>
</reference>
<dbReference type="Proteomes" id="UP000494163">
    <property type="component" value="Chromosome 2L"/>
</dbReference>
<dbReference type="GO" id="GO:0005739">
    <property type="term" value="C:mitochondrion"/>
    <property type="evidence" value="ECO:0007669"/>
    <property type="project" value="TreeGrafter"/>
</dbReference>
<dbReference type="AlphaFoldDB" id="A0A0M4EP99"/>
<evidence type="ECO:0000256" key="1">
    <source>
        <dbReference type="ARBA" id="ARBA00010458"/>
    </source>
</evidence>
<feature type="domain" description="HotDog ACOT-type" evidence="5">
    <location>
        <begin position="307"/>
        <end position="419"/>
    </location>
</feature>
<dbReference type="InterPro" id="IPR029069">
    <property type="entry name" value="HotDog_dom_sf"/>
</dbReference>
<comment type="similarity">
    <text evidence="1">Belongs to the acyl coenzyme A hydrolase family.</text>
</comment>
<dbReference type="GO" id="GO:0047617">
    <property type="term" value="F:fatty acyl-CoA hydrolase activity"/>
    <property type="evidence" value="ECO:0007669"/>
    <property type="project" value="TreeGrafter"/>
</dbReference>
<feature type="domain" description="HotDog ACOT-type" evidence="5">
    <location>
        <begin position="107"/>
        <end position="225"/>
    </location>
</feature>
<evidence type="ECO:0000256" key="4">
    <source>
        <dbReference type="ARBA" id="ARBA00022946"/>
    </source>
</evidence>
<dbReference type="CDD" id="cd03442">
    <property type="entry name" value="BFIT_BACH"/>
    <property type="match status" value="2"/>
</dbReference>
<accession>A0A0M4EP99</accession>
<keyword evidence="2" id="KW-0677">Repeat</keyword>
<evidence type="ECO:0000313" key="7">
    <source>
        <dbReference type="Proteomes" id="UP000494163"/>
    </source>
</evidence>
<dbReference type="SMR" id="A0A0M4EP99"/>
<dbReference type="GO" id="GO:0006637">
    <property type="term" value="P:acyl-CoA metabolic process"/>
    <property type="evidence" value="ECO:0007669"/>
    <property type="project" value="TreeGrafter"/>
</dbReference>
<organism evidence="6 7">
    <name type="scientific">Drosophila busckii</name>
    <name type="common">Fruit fly</name>
    <dbReference type="NCBI Taxonomy" id="30019"/>
    <lineage>
        <taxon>Eukaryota</taxon>
        <taxon>Metazoa</taxon>
        <taxon>Ecdysozoa</taxon>
        <taxon>Arthropoda</taxon>
        <taxon>Hexapoda</taxon>
        <taxon>Insecta</taxon>
        <taxon>Pterygota</taxon>
        <taxon>Neoptera</taxon>
        <taxon>Endopterygota</taxon>
        <taxon>Diptera</taxon>
        <taxon>Brachycera</taxon>
        <taxon>Muscomorpha</taxon>
        <taxon>Ephydroidea</taxon>
        <taxon>Drosophilidae</taxon>
        <taxon>Drosophila</taxon>
    </lineage>
</organism>
<dbReference type="PANTHER" id="PTHR12655">
    <property type="entry name" value="ACYL-COA THIOESTERASE"/>
    <property type="match status" value="1"/>
</dbReference>
<dbReference type="PROSITE" id="PS51770">
    <property type="entry name" value="HOTDOG_ACOT"/>
    <property type="match status" value="2"/>
</dbReference>
<evidence type="ECO:0000256" key="2">
    <source>
        <dbReference type="ARBA" id="ARBA00022737"/>
    </source>
</evidence>
<keyword evidence="7" id="KW-1185">Reference proteome</keyword>
<keyword evidence="3" id="KW-0378">Hydrolase</keyword>
<name>A0A0M4EP99_DROBS</name>
<evidence type="ECO:0000256" key="3">
    <source>
        <dbReference type="ARBA" id="ARBA00022801"/>
    </source>
</evidence>